<keyword evidence="1" id="KW-0175">Coiled coil</keyword>
<gene>
    <name evidence="3" type="ORF">CSUI_000811</name>
</gene>
<feature type="region of interest" description="Disordered" evidence="2">
    <location>
        <begin position="1064"/>
        <end position="1085"/>
    </location>
</feature>
<feature type="region of interest" description="Disordered" evidence="2">
    <location>
        <begin position="456"/>
        <end position="583"/>
    </location>
</feature>
<feature type="region of interest" description="Disordered" evidence="2">
    <location>
        <begin position="629"/>
        <end position="661"/>
    </location>
</feature>
<evidence type="ECO:0000313" key="4">
    <source>
        <dbReference type="Proteomes" id="UP000221165"/>
    </source>
</evidence>
<dbReference type="OrthoDB" id="331319at2759"/>
<feature type="compositionally biased region" description="Polar residues" evidence="2">
    <location>
        <begin position="1481"/>
        <end position="1496"/>
    </location>
</feature>
<feature type="compositionally biased region" description="Basic and acidic residues" evidence="2">
    <location>
        <begin position="870"/>
        <end position="885"/>
    </location>
</feature>
<keyword evidence="4" id="KW-1185">Reference proteome</keyword>
<sequence>MDTSSSVTGEATADDPFPAADGVSAPTFETDPAGVHNLEAFDSGYELNSEPNLSTAAAETAGAEVHSEGGGAEEATIGDQSPGIVTPSDESSHESGDHLDFQPSPHALRRLSDWGADVDPVQAENSLVGAGISENVTSSAVSPPTGQENLASPIAAHPDRERADSDSGVVSGQAEGVSQGVEIRDTAMLFEASAPEVKEDTLEFPTAAHAVDEHSVRDATVELEQLEKVATGVGKPETVVLSAAPAREEEQDSELPITAQAMPVLSDCKQKPPNIAAAPLGNEAPGPLGLRVSPSDTQANSPGRTAIVCHKPAADDHTSTLIRKTPGADCPQGRSHVPMPDDTSVVGHALLPERWAREVSSPSPSVTDLPTLHGWPAVSSDPGVPVLPPISALEKPEKATHVFGDIIEPESHLYNSGDESREGEEGVCTGNLTAGSGALQTVADCTAGRDPPVGDARCLPPGSTSSKECPRVPSGGSLVSKPPWGRAEDSSWPVAETAQTTTESAMEPRNVSETVHSPCPRNTTADTWKSVTGPPNAFPASTPASATTGSPQRRSMTSGTAAARSASDRRPEAAAEGDNSIADIRLSAIYDGAGNELKPVKEKLRMFEDINKQRSLEFSRSFSSFASLKRRDSIQRVPSHQDTSPRRSASPSQAAIQEKEEQIRKLRSALKFREETISDLQSLMEKKEDQLSHLLLENNSLLQDLQEKISEDNQRVPAPTLGSSSGVAAAWLAQEARNIQTSQPATARRSSKSPDRSRSQSFSSPVSDAGVAPQELDQTMVPGSQPDSLSVSRTQTDPATPTEGRNVLRSGSASGIASLKAVDHQINNKETGGPDADKREDGTVHGGLVDRGRAAEECLKRCPSIKDKLKIFEDSRPKPRSEEQGKATTPRRPSRLPATPVGHSDCPEAATARRSNSLAQVQPNPVLMEREEEIRCLQGLLNHKDELIEMLRKDLSEKESKVVAVLAEKFSLSKDYMAYLAERRERQPEILRTGTIFSRPRGPTDDSADSSGKMQRLWSRQQGTRVGRKSTGDSVRSAGEEALICTKPSKSLFEGCSRQTSYADEPACLRHPPPYSSAPNKSMSQNVQRSDTMNTQSENESSRLFCFKARQGSQAVSRAAPDCLGPYNRSGSSNYTEQRPLPAQSGKDSAICSETDGGRASPVLMTGLSYETRKSTLTGAPRPSLPWRATKSLESPVEASGGAIAEAASRREGMSALLNGNDGSQETDDSGVLVTEEETVYMARTRSFEDTWKDTESNTPQQWPKHEWIDSYWEARPGTQETNSFSGKGGSVRNPGVSPRGNTSKDTSNRRESNHHRSRTSVERPSDKNQATALTAQDDNRTAIDGHGRNAFKQFSGSRLKAEVFFDTLMAQTRTRLDRHMGDSESTGLRSTELRQTLKAYGDVQQMAEEVRAIREENDLLRRAVTKNSHRMESIVGDLKKLSEEENVLEKRRRSGSQHLVRTPPKMPPAVRSRGFEPQSRKPNTFKEQGQVNAPDQTPEVVPGSEDPYASHTDTLMSRLSEAKKLLRTKESHIAALEQQVRHLTDRCMYFEDLNELVWRLIEDRMRNDDIMMDKTKRHYERALSKQLLRGDLA</sequence>
<name>A0A2C6LEM9_9APIC</name>
<dbReference type="Proteomes" id="UP000221165">
    <property type="component" value="Unassembled WGS sequence"/>
</dbReference>
<feature type="region of interest" description="Disordered" evidence="2">
    <location>
        <begin position="1124"/>
        <end position="1158"/>
    </location>
</feature>
<feature type="coiled-coil region" evidence="1">
    <location>
        <begin position="1520"/>
        <end position="1547"/>
    </location>
</feature>
<feature type="compositionally biased region" description="Polar residues" evidence="2">
    <location>
        <begin position="511"/>
        <end position="530"/>
    </location>
</feature>
<feature type="region of interest" description="Disordered" evidence="2">
    <location>
        <begin position="1447"/>
        <end position="1510"/>
    </location>
</feature>
<dbReference type="GeneID" id="94424229"/>
<organism evidence="3 4">
    <name type="scientific">Cystoisospora suis</name>
    <dbReference type="NCBI Taxonomy" id="483139"/>
    <lineage>
        <taxon>Eukaryota</taxon>
        <taxon>Sar</taxon>
        <taxon>Alveolata</taxon>
        <taxon>Apicomplexa</taxon>
        <taxon>Conoidasida</taxon>
        <taxon>Coccidia</taxon>
        <taxon>Eucoccidiorida</taxon>
        <taxon>Eimeriorina</taxon>
        <taxon>Sarcocystidae</taxon>
        <taxon>Cystoisospora</taxon>
    </lineage>
</organism>
<feature type="region of interest" description="Disordered" evidence="2">
    <location>
        <begin position="736"/>
        <end position="846"/>
    </location>
</feature>
<feature type="compositionally biased region" description="Polar residues" evidence="2">
    <location>
        <begin position="1328"/>
        <end position="1337"/>
    </location>
</feature>
<feature type="compositionally biased region" description="Polar residues" evidence="2">
    <location>
        <begin position="781"/>
        <end position="799"/>
    </location>
</feature>
<dbReference type="VEuPathDB" id="ToxoDB:CSUI_000811"/>
<accession>A0A2C6LEM9</accession>
<evidence type="ECO:0000256" key="1">
    <source>
        <dbReference type="SAM" id="Coils"/>
    </source>
</evidence>
<feature type="compositionally biased region" description="Polar residues" evidence="2">
    <location>
        <begin position="134"/>
        <end position="150"/>
    </location>
</feature>
<feature type="region of interest" description="Disordered" evidence="2">
    <location>
        <begin position="1278"/>
        <end position="1349"/>
    </location>
</feature>
<feature type="region of interest" description="Disordered" evidence="2">
    <location>
        <begin position="870"/>
        <end position="919"/>
    </location>
</feature>
<dbReference type="RefSeq" id="XP_067926997.1">
    <property type="nucleotide sequence ID" value="XM_068061018.1"/>
</dbReference>
<comment type="caution">
    <text evidence="3">The sequence shown here is derived from an EMBL/GenBank/DDBJ whole genome shotgun (WGS) entry which is preliminary data.</text>
</comment>
<feature type="compositionally biased region" description="Basic and acidic residues" evidence="2">
    <location>
        <begin position="90"/>
        <end position="100"/>
    </location>
</feature>
<evidence type="ECO:0000313" key="3">
    <source>
        <dbReference type="EMBL" id="PHJ25325.1"/>
    </source>
</evidence>
<feature type="compositionally biased region" description="Basic and acidic residues" evidence="2">
    <location>
        <begin position="835"/>
        <end position="846"/>
    </location>
</feature>
<feature type="coiled-coil region" evidence="1">
    <location>
        <begin position="941"/>
        <end position="968"/>
    </location>
</feature>
<feature type="region of interest" description="Disordered" evidence="2">
    <location>
        <begin position="995"/>
        <end position="1039"/>
    </location>
</feature>
<feature type="compositionally biased region" description="Polar residues" evidence="2">
    <location>
        <begin position="1009"/>
        <end position="1024"/>
    </location>
</feature>
<reference evidence="3 4" key="1">
    <citation type="journal article" date="2017" name="Int. J. Parasitol.">
        <title>The genome of the protozoan parasite Cystoisospora suis and a reverse vaccinology approach to identify vaccine candidates.</title>
        <authorList>
            <person name="Palmieri N."/>
            <person name="Shrestha A."/>
            <person name="Ruttkowski B."/>
            <person name="Beck T."/>
            <person name="Vogl C."/>
            <person name="Tomley F."/>
            <person name="Blake D.P."/>
            <person name="Joachim A."/>
        </authorList>
    </citation>
    <scope>NUCLEOTIDE SEQUENCE [LARGE SCALE GENOMIC DNA]</scope>
    <source>
        <strain evidence="3 4">Wien I</strain>
    </source>
</reference>
<protein>
    <submittedName>
        <fullName evidence="3">Uncharacterized protein</fullName>
    </submittedName>
</protein>
<evidence type="ECO:0000256" key="2">
    <source>
        <dbReference type="SAM" id="MobiDB-lite"/>
    </source>
</evidence>
<dbReference type="EMBL" id="MIGC01000309">
    <property type="protein sequence ID" value="PHJ25325.1"/>
    <property type="molecule type" value="Genomic_DNA"/>
</dbReference>
<feature type="compositionally biased region" description="Low complexity" evidence="2">
    <location>
        <begin position="646"/>
        <end position="655"/>
    </location>
</feature>
<feature type="region of interest" description="Disordered" evidence="2">
    <location>
        <begin position="134"/>
        <end position="178"/>
    </location>
</feature>
<feature type="region of interest" description="Disordered" evidence="2">
    <location>
        <begin position="1"/>
        <end position="113"/>
    </location>
</feature>
<proteinExistence type="predicted"/>
<feature type="compositionally biased region" description="Low complexity" evidence="2">
    <location>
        <begin position="539"/>
        <end position="551"/>
    </location>
</feature>
<feature type="compositionally biased region" description="Basic and acidic residues" evidence="2">
    <location>
        <begin position="1338"/>
        <end position="1348"/>
    </location>
</feature>